<gene>
    <name evidence="2" type="ORF">EOD43_22310</name>
</gene>
<organism evidence="2 3">
    <name type="scientific">Sphingomonas crocodyli</name>
    <dbReference type="NCBI Taxonomy" id="1979270"/>
    <lineage>
        <taxon>Bacteria</taxon>
        <taxon>Pseudomonadati</taxon>
        <taxon>Pseudomonadota</taxon>
        <taxon>Alphaproteobacteria</taxon>
        <taxon>Sphingomonadales</taxon>
        <taxon>Sphingomonadaceae</taxon>
        <taxon>Sphingomonas</taxon>
    </lineage>
</organism>
<dbReference type="GO" id="GO:0032259">
    <property type="term" value="P:methylation"/>
    <property type="evidence" value="ECO:0007669"/>
    <property type="project" value="UniProtKB-KW"/>
</dbReference>
<dbReference type="Gene3D" id="3.40.50.150">
    <property type="entry name" value="Vaccinia Virus protein VP39"/>
    <property type="match status" value="1"/>
</dbReference>
<dbReference type="GO" id="GO:0008168">
    <property type="term" value="F:methyltransferase activity"/>
    <property type="evidence" value="ECO:0007669"/>
    <property type="project" value="UniProtKB-KW"/>
</dbReference>
<dbReference type="CDD" id="cd02440">
    <property type="entry name" value="AdoMet_MTases"/>
    <property type="match status" value="1"/>
</dbReference>
<dbReference type="EMBL" id="SACN01000005">
    <property type="protein sequence ID" value="RVT89495.1"/>
    <property type="molecule type" value="Genomic_DNA"/>
</dbReference>
<keyword evidence="3" id="KW-1185">Reference proteome</keyword>
<evidence type="ECO:0000313" key="2">
    <source>
        <dbReference type="EMBL" id="RVT89495.1"/>
    </source>
</evidence>
<dbReference type="Pfam" id="PF13649">
    <property type="entry name" value="Methyltransf_25"/>
    <property type="match status" value="1"/>
</dbReference>
<comment type="caution">
    <text evidence="2">The sequence shown here is derived from an EMBL/GenBank/DDBJ whole genome shotgun (WGS) entry which is preliminary data.</text>
</comment>
<feature type="domain" description="Methyltransferase" evidence="1">
    <location>
        <begin position="57"/>
        <end position="151"/>
    </location>
</feature>
<evidence type="ECO:0000259" key="1">
    <source>
        <dbReference type="Pfam" id="PF13649"/>
    </source>
</evidence>
<name>A0A437LVT5_9SPHN</name>
<sequence>MKRATQDEQMDAADIDPAEYARVLTDLAKVNWWTMATRPTLTFLDRAVADRRRFTLLDVGFGDGDMLRAIARWAAKRGIEADLIGVDLNPRSEDVARAATPADMPIRYITGDYRDHLGDVDLIVSSLVTHHMDDAERIDFLQTMERAARRGWFVNDIRRHWFPYLGFPILARLMGWHRIVREDGTLSIARGFVAREWRAMIDAAGLDPAAVSILPFFPFRLCVARLR</sequence>
<proteinExistence type="predicted"/>
<dbReference type="Proteomes" id="UP000282971">
    <property type="component" value="Unassembled WGS sequence"/>
</dbReference>
<dbReference type="SUPFAM" id="SSF53335">
    <property type="entry name" value="S-adenosyl-L-methionine-dependent methyltransferases"/>
    <property type="match status" value="1"/>
</dbReference>
<dbReference type="InterPro" id="IPR029063">
    <property type="entry name" value="SAM-dependent_MTases_sf"/>
</dbReference>
<keyword evidence="2" id="KW-0808">Transferase</keyword>
<dbReference type="OrthoDB" id="9800454at2"/>
<evidence type="ECO:0000313" key="3">
    <source>
        <dbReference type="Proteomes" id="UP000282971"/>
    </source>
</evidence>
<accession>A0A437LVT5</accession>
<reference evidence="2 3" key="1">
    <citation type="submission" date="2019-01" db="EMBL/GenBank/DDBJ databases">
        <authorList>
            <person name="Chen W.-M."/>
        </authorList>
    </citation>
    <scope>NUCLEOTIDE SEQUENCE [LARGE SCALE GENOMIC DNA]</scope>
    <source>
        <strain evidence="2 3">CCP-7</strain>
    </source>
</reference>
<dbReference type="InterPro" id="IPR041698">
    <property type="entry name" value="Methyltransf_25"/>
</dbReference>
<keyword evidence="2" id="KW-0489">Methyltransferase</keyword>
<dbReference type="AlphaFoldDB" id="A0A437LVT5"/>
<dbReference type="RefSeq" id="WP_127746625.1">
    <property type="nucleotide sequence ID" value="NZ_SACN01000005.1"/>
</dbReference>
<protein>
    <submittedName>
        <fullName evidence="2">Methyltransferase domain-containing protein</fullName>
    </submittedName>
</protein>